<dbReference type="OrthoDB" id="9814069at2"/>
<dbReference type="RefSeq" id="WP_138573305.1">
    <property type="nucleotide sequence ID" value="NZ_CP040818.1"/>
</dbReference>
<feature type="repeat" description="TPR" evidence="3">
    <location>
        <begin position="159"/>
        <end position="192"/>
    </location>
</feature>
<dbReference type="Proteomes" id="UP000305888">
    <property type="component" value="Chromosome"/>
</dbReference>
<dbReference type="InterPro" id="IPR050498">
    <property type="entry name" value="Ycf3"/>
</dbReference>
<organism evidence="5 6">
    <name type="scientific">Paroceanicella profunda</name>
    <dbReference type="NCBI Taxonomy" id="2579971"/>
    <lineage>
        <taxon>Bacteria</taxon>
        <taxon>Pseudomonadati</taxon>
        <taxon>Pseudomonadota</taxon>
        <taxon>Alphaproteobacteria</taxon>
        <taxon>Rhodobacterales</taxon>
        <taxon>Paracoccaceae</taxon>
        <taxon>Paroceanicella</taxon>
    </lineage>
</organism>
<dbReference type="Pfam" id="PF13432">
    <property type="entry name" value="TPR_16"/>
    <property type="match status" value="2"/>
</dbReference>
<dbReference type="PANTHER" id="PTHR44858">
    <property type="entry name" value="TETRATRICOPEPTIDE REPEAT PROTEIN 6"/>
    <property type="match status" value="1"/>
</dbReference>
<dbReference type="InterPro" id="IPR011990">
    <property type="entry name" value="TPR-like_helical_dom_sf"/>
</dbReference>
<keyword evidence="2 3" id="KW-0802">TPR repeat</keyword>
<keyword evidence="6" id="KW-1185">Reference proteome</keyword>
<dbReference type="PROSITE" id="PS50005">
    <property type="entry name" value="TPR"/>
    <property type="match status" value="3"/>
</dbReference>
<evidence type="ECO:0000313" key="5">
    <source>
        <dbReference type="EMBL" id="QDL92456.1"/>
    </source>
</evidence>
<dbReference type="PANTHER" id="PTHR44858:SF1">
    <property type="entry name" value="UDP-N-ACETYLGLUCOSAMINE--PEPTIDE N-ACETYLGLUCOSAMINYLTRANSFERASE SPINDLY-RELATED"/>
    <property type="match status" value="1"/>
</dbReference>
<feature type="signal peptide" evidence="4">
    <location>
        <begin position="1"/>
        <end position="22"/>
    </location>
</feature>
<accession>A0A5B8FUM8</accession>
<gene>
    <name evidence="5" type="ORF">FDP22_12100</name>
</gene>
<keyword evidence="1" id="KW-0677">Repeat</keyword>
<keyword evidence="4" id="KW-0732">Signal</keyword>
<evidence type="ECO:0000256" key="1">
    <source>
        <dbReference type="ARBA" id="ARBA00022737"/>
    </source>
</evidence>
<dbReference type="SMART" id="SM00028">
    <property type="entry name" value="TPR"/>
    <property type="match status" value="6"/>
</dbReference>
<feature type="repeat" description="TPR" evidence="3">
    <location>
        <begin position="91"/>
        <end position="124"/>
    </location>
</feature>
<evidence type="ECO:0000313" key="6">
    <source>
        <dbReference type="Proteomes" id="UP000305888"/>
    </source>
</evidence>
<dbReference type="AlphaFoldDB" id="A0A5B8FUM8"/>
<dbReference type="InterPro" id="IPR019734">
    <property type="entry name" value="TPR_rpt"/>
</dbReference>
<dbReference type="KEGG" id="ppru:FDP22_12100"/>
<proteinExistence type="predicted"/>
<reference evidence="5 6" key="1">
    <citation type="submission" date="2019-06" db="EMBL/GenBank/DDBJ databases">
        <title>Genome sequence of Rhodobacteraceae bacterium D4M1.</title>
        <authorList>
            <person name="Cao J."/>
        </authorList>
    </citation>
    <scope>NUCLEOTIDE SEQUENCE [LARGE SCALE GENOMIC DNA]</scope>
    <source>
        <strain evidence="5 6">D4M1</strain>
    </source>
</reference>
<dbReference type="EMBL" id="CP040818">
    <property type="protein sequence ID" value="QDL92456.1"/>
    <property type="molecule type" value="Genomic_DNA"/>
</dbReference>
<protein>
    <submittedName>
        <fullName evidence="5">Tetratricopeptide repeat protein</fullName>
    </submittedName>
</protein>
<feature type="repeat" description="TPR" evidence="3">
    <location>
        <begin position="125"/>
        <end position="158"/>
    </location>
</feature>
<sequence length="272" mass="29775">MRPIPTGFLLLAVLALPVAARANDLDTCADASVRPQTSAQACARVLKSGNLTTAEQARALVNQAMAFAAYDSLGRALQALDDAARRDPRLFAIYPNRAFVHERMGQFDAALADYDRALAMKPSDRDTLFGRGTLYLRRGAPEKAVEDFDAVLRRDGRDVNALYNRGLALAAAGRTLDAVRDFDGVLRAHPDDSSAWLERGRARAQSAPQQALEDVSQAIRLKPEWAEAHVLRGQILDANGQTDAANRDFLRAFELGYQAGWLTERVTRLRGG</sequence>
<feature type="chain" id="PRO_5022838503" evidence="4">
    <location>
        <begin position="23"/>
        <end position="272"/>
    </location>
</feature>
<dbReference type="SUPFAM" id="SSF48452">
    <property type="entry name" value="TPR-like"/>
    <property type="match status" value="1"/>
</dbReference>
<evidence type="ECO:0000256" key="4">
    <source>
        <dbReference type="SAM" id="SignalP"/>
    </source>
</evidence>
<evidence type="ECO:0000256" key="2">
    <source>
        <dbReference type="ARBA" id="ARBA00022803"/>
    </source>
</evidence>
<evidence type="ECO:0000256" key="3">
    <source>
        <dbReference type="PROSITE-ProRule" id="PRU00339"/>
    </source>
</evidence>
<dbReference type="Gene3D" id="1.25.40.10">
    <property type="entry name" value="Tetratricopeptide repeat domain"/>
    <property type="match status" value="2"/>
</dbReference>
<name>A0A5B8FUM8_9RHOB</name>